<dbReference type="STRING" id="1005048.CFU_0361"/>
<proteinExistence type="predicted"/>
<reference evidence="1 2" key="3">
    <citation type="journal article" date="2008" name="FEMS Microbiol. Ecol.">
        <title>Identification and characterization of genes underlying chitinolysis in Collimonas fungivorans Ter331.</title>
        <authorList>
            <person name="Fritsche K."/>
            <person name="de Boer W."/>
            <person name="Gerards S."/>
            <person name="van den Berg M."/>
            <person name="van Veen J.A."/>
            <person name="Leveau J.H."/>
        </authorList>
    </citation>
    <scope>NUCLEOTIDE SEQUENCE [LARGE SCALE GENOMIC DNA]</scope>
    <source>
        <strain evidence="1 2">Ter331</strain>
    </source>
</reference>
<dbReference type="HOGENOM" id="CLU_100997_0_0_4"/>
<dbReference type="PANTHER" id="PTHR38436">
    <property type="entry name" value="POLYKETIDE CYCLASE SNOAL-LIKE DOMAIN"/>
    <property type="match status" value="1"/>
</dbReference>
<reference evidence="2" key="6">
    <citation type="submission" date="2011-05" db="EMBL/GenBank/DDBJ databases">
        <title>Complete sequence of Collimonas fungivorans Ter331.</title>
        <authorList>
            <person name="Leveau J.H."/>
        </authorList>
    </citation>
    <scope>NUCLEOTIDE SEQUENCE [LARGE SCALE GENOMIC DNA]</scope>
    <source>
        <strain evidence="2">Ter331</strain>
    </source>
</reference>
<dbReference type="GO" id="GO:0030638">
    <property type="term" value="P:polyketide metabolic process"/>
    <property type="evidence" value="ECO:0007669"/>
    <property type="project" value="InterPro"/>
</dbReference>
<dbReference type="eggNOG" id="COG5485">
    <property type="taxonomic scope" value="Bacteria"/>
</dbReference>
<evidence type="ECO:0000313" key="2">
    <source>
        <dbReference type="Proteomes" id="UP000008392"/>
    </source>
</evidence>
<keyword evidence="2" id="KW-1185">Reference proteome</keyword>
<reference evidence="1 2" key="1">
    <citation type="journal article" date="2004" name="Environ. Microbiol.">
        <title>Phylogeny-function analysis of (meta)genomic libraries: screening for expression of ribosomal RNA genes by large-insert library fluorescent in situ hybridization (LIL-FISH).</title>
        <authorList>
            <person name="Leveau J.H."/>
            <person name="Gerards S."/>
            <person name="de Boer W."/>
            <person name="van Veen J.A."/>
        </authorList>
    </citation>
    <scope>NUCLEOTIDE SEQUENCE [LARGE SCALE GENOMIC DNA]</scope>
    <source>
        <strain evidence="1 2">Ter331</strain>
    </source>
</reference>
<keyword evidence="1" id="KW-0449">Lipoprotein</keyword>
<sequence>MNGKCLHWYTIQSTARIFFMTSALFSTRRQLSAAAAASVLGLALCSKAAQADDSKLPEPHHAAIAGNPADAAPMVLAARRYAAFWNTGDEQYARQALSPDFIDRTLPAGRLQGVAGPLQASQGFRGAVPDLTVEINDMVVADDRVSLHLHFRGHFSGQFGKLKGKGQAIDFQAFDLYRIADGRIAENWHLEDNLSLMQQFGAIRP</sequence>
<evidence type="ECO:0000313" key="1">
    <source>
        <dbReference type="EMBL" id="AEK60199.1"/>
    </source>
</evidence>
<dbReference type="InterPro" id="IPR032710">
    <property type="entry name" value="NTF2-like_dom_sf"/>
</dbReference>
<dbReference type="Pfam" id="PF07366">
    <property type="entry name" value="SnoaL"/>
    <property type="match status" value="1"/>
</dbReference>
<accession>G0AER4</accession>
<reference evidence="1 2" key="2">
    <citation type="journal article" date="2006" name="J. Microbiol. Methods">
        <title>Genomic flank-sequencing of plasposon insertion sites for rapid identification of functional genes.</title>
        <authorList>
            <person name="Leveau J.H."/>
            <person name="Gerards S."/>
            <person name="Fritsche K."/>
            <person name="Zondag G."/>
            <person name="van Veen J.A."/>
        </authorList>
    </citation>
    <scope>NUCLEOTIDE SEQUENCE [LARGE SCALE GENOMIC DNA]</scope>
    <source>
        <strain evidence="1 2">Ter331</strain>
    </source>
</reference>
<dbReference type="AlphaFoldDB" id="G0AER4"/>
<gene>
    <name evidence="1" type="ordered locus">CFU_0361</name>
</gene>
<dbReference type="PANTHER" id="PTHR38436:SF1">
    <property type="entry name" value="ESTER CYCLASE"/>
    <property type="match status" value="1"/>
</dbReference>
<reference evidence="1 2" key="5">
    <citation type="journal article" date="2011" name="ISME J.">
        <title>Dual transcriptional profiling of a bacterial/fungal confrontation: Collimonas fungivorans versus Aspergillus niger.</title>
        <authorList>
            <person name="Mela F."/>
            <person name="Fritsche K."/>
            <person name="de Boer W."/>
            <person name="van Veen J.A."/>
            <person name="de Graaff L.H."/>
            <person name="van den Berg M."/>
            <person name="Leveau J.H."/>
        </authorList>
    </citation>
    <scope>NUCLEOTIDE SEQUENCE [LARGE SCALE GENOMIC DNA]</scope>
    <source>
        <strain evidence="1 2">Ter331</strain>
    </source>
</reference>
<dbReference type="KEGG" id="cfu:CFU_0361"/>
<dbReference type="EMBL" id="CP002745">
    <property type="protein sequence ID" value="AEK60199.1"/>
    <property type="molecule type" value="Genomic_DNA"/>
</dbReference>
<protein>
    <submittedName>
        <fullName evidence="1">Lipoprotein, putative</fullName>
    </submittedName>
</protein>
<organism evidence="1 2">
    <name type="scientific">Collimonas fungivorans (strain Ter331)</name>
    <dbReference type="NCBI Taxonomy" id="1005048"/>
    <lineage>
        <taxon>Bacteria</taxon>
        <taxon>Pseudomonadati</taxon>
        <taxon>Pseudomonadota</taxon>
        <taxon>Betaproteobacteria</taxon>
        <taxon>Burkholderiales</taxon>
        <taxon>Oxalobacteraceae</taxon>
        <taxon>Collimonas</taxon>
    </lineage>
</organism>
<dbReference type="InterPro" id="IPR009959">
    <property type="entry name" value="Cyclase_SnoaL-like"/>
</dbReference>
<dbReference type="Gene3D" id="3.10.450.50">
    <property type="match status" value="1"/>
</dbReference>
<name>G0AER4_COLFT</name>
<dbReference type="SUPFAM" id="SSF54427">
    <property type="entry name" value="NTF2-like"/>
    <property type="match status" value="1"/>
</dbReference>
<dbReference type="Proteomes" id="UP000008392">
    <property type="component" value="Chromosome"/>
</dbReference>
<reference evidence="1 2" key="4">
    <citation type="journal article" date="2010" name="Environ. Microbiol.">
        <title>The bacterial genus Collimonas: mycophagy, weathering and other adaptive solutions to life in oligotrophic soil environments.</title>
        <authorList>
            <person name="Leveau J.H."/>
            <person name="Uroz S."/>
            <person name="de Boer W."/>
        </authorList>
    </citation>
    <scope>NUCLEOTIDE SEQUENCE [LARGE SCALE GENOMIC DNA]</scope>
    <source>
        <strain evidence="1 2">Ter331</strain>
    </source>
</reference>